<reference evidence="1 2" key="1">
    <citation type="submission" date="2019-04" db="EMBL/GenBank/DDBJ databases">
        <authorList>
            <person name="Akwuole F.N."/>
            <person name="Carreras A.M."/>
            <person name="Grubb S.R."/>
            <person name="Yaffe J.A."/>
            <person name="Butela K.A."/>
            <person name="Garlena R.A."/>
            <person name="Russell D.A."/>
            <person name="Pope W.H."/>
            <person name="Jacobs-Sera D."/>
            <person name="Hatfull G.F."/>
        </authorList>
    </citation>
    <scope>NUCLEOTIDE SEQUENCE [LARGE SCALE GENOMIC DNA]</scope>
</reference>
<protein>
    <submittedName>
        <fullName evidence="1">Uncharacterized protein</fullName>
    </submittedName>
</protein>
<name>A0A4Y6EH61_9CAUD</name>
<organism evidence="1 2">
    <name type="scientific">Gordonia phage ThankyouJordi</name>
    <dbReference type="NCBI Taxonomy" id="2571252"/>
    <lineage>
        <taxon>Viruses</taxon>
        <taxon>Duplodnaviria</taxon>
        <taxon>Heunggongvirae</taxon>
        <taxon>Uroviricota</taxon>
        <taxon>Caudoviricetes</taxon>
        <taxon>Nymbaxtervirinae</taxon>
        <taxon>Nymphadoravirus</taxon>
        <taxon>Nymphadoravirus thankyoujordi</taxon>
    </lineage>
</organism>
<gene>
    <name evidence="1" type="primary">31</name>
    <name evidence="1" type="ORF">SEA_THANKYOUJORDI_31</name>
</gene>
<proteinExistence type="predicted"/>
<dbReference type="RefSeq" id="YP_010652731.1">
    <property type="nucleotide sequence ID" value="NC_070789.1"/>
</dbReference>
<evidence type="ECO:0000313" key="1">
    <source>
        <dbReference type="EMBL" id="QDF17792.1"/>
    </source>
</evidence>
<dbReference type="EMBL" id="MK801727">
    <property type="protein sequence ID" value="QDF17792.1"/>
    <property type="molecule type" value="Genomic_DNA"/>
</dbReference>
<evidence type="ECO:0000313" key="2">
    <source>
        <dbReference type="Proteomes" id="UP000317451"/>
    </source>
</evidence>
<accession>A0A4Y6EH61</accession>
<dbReference type="GeneID" id="77928555"/>
<dbReference type="KEGG" id="vg:77928555"/>
<dbReference type="Proteomes" id="UP000317451">
    <property type="component" value="Segment"/>
</dbReference>
<sequence>MVRMTKTDLLQQIRIQIESLSSGAPATGSGSSATTTDQIEQRITRLLQWRKQVEAADEGDPVIADIARHL</sequence>
<keyword evidence="2" id="KW-1185">Reference proteome</keyword>